<dbReference type="GO" id="GO:0015031">
    <property type="term" value="P:protein transport"/>
    <property type="evidence" value="ECO:0007669"/>
    <property type="project" value="UniProtKB-KW"/>
</dbReference>
<dbReference type="Gene3D" id="1.10.287.1700">
    <property type="match status" value="1"/>
</dbReference>
<keyword evidence="4" id="KW-0813">Transport</keyword>
<protein>
    <recommendedName>
        <fullName evidence="3">Flagellar FliJ protein</fullName>
    </recommendedName>
</protein>
<evidence type="ECO:0000256" key="8">
    <source>
        <dbReference type="ARBA" id="ARBA00022927"/>
    </source>
</evidence>
<keyword evidence="10" id="KW-1006">Bacterial flagellum protein export</keyword>
<dbReference type="GO" id="GO:0005886">
    <property type="term" value="C:plasma membrane"/>
    <property type="evidence" value="ECO:0007669"/>
    <property type="project" value="UniProtKB-SubCell"/>
</dbReference>
<dbReference type="GO" id="GO:0006935">
    <property type="term" value="P:chemotaxis"/>
    <property type="evidence" value="ECO:0007669"/>
    <property type="project" value="UniProtKB-KW"/>
</dbReference>
<keyword evidence="6" id="KW-0145">Chemotaxis</keyword>
<evidence type="ECO:0000256" key="9">
    <source>
        <dbReference type="ARBA" id="ARBA00023136"/>
    </source>
</evidence>
<keyword evidence="5" id="KW-1003">Cell membrane</keyword>
<accession>A0A402DWJ7</accession>
<dbReference type="GO" id="GO:0009288">
    <property type="term" value="C:bacterial-type flagellum"/>
    <property type="evidence" value="ECO:0007669"/>
    <property type="project" value="InterPro"/>
</dbReference>
<dbReference type="Pfam" id="PF02050">
    <property type="entry name" value="FliJ"/>
    <property type="match status" value="1"/>
</dbReference>
<evidence type="ECO:0000256" key="6">
    <source>
        <dbReference type="ARBA" id="ARBA00022500"/>
    </source>
</evidence>
<sequence length="141" mass="15546">MTRQFPLAGLLRVRALAEDRAAAELAASRRAERAAAERARQTKERLDGTTVPDIADDLAFRASVASRATLAALLVEHREQVVTAQVQTAESTDVWTAARRDARAVERLEERHDSAVRAEELHAEQVVLDEVAGRRPAREDA</sequence>
<evidence type="ECO:0000256" key="3">
    <source>
        <dbReference type="ARBA" id="ARBA00020392"/>
    </source>
</evidence>
<dbReference type="AlphaFoldDB" id="A0A402DWJ7"/>
<name>A0A402DWJ7_9CELL</name>
<dbReference type="Proteomes" id="UP000289954">
    <property type="component" value="Unassembled WGS sequence"/>
</dbReference>
<evidence type="ECO:0000256" key="2">
    <source>
        <dbReference type="ARBA" id="ARBA00010004"/>
    </source>
</evidence>
<keyword evidence="7" id="KW-1005">Bacterial flagellum biogenesis</keyword>
<dbReference type="InterPro" id="IPR012823">
    <property type="entry name" value="Flagell_FliJ"/>
</dbReference>
<dbReference type="RefSeq" id="WP_130783198.1">
    <property type="nucleotide sequence ID" value="NZ_BIMR01000455.1"/>
</dbReference>
<evidence type="ECO:0000256" key="10">
    <source>
        <dbReference type="ARBA" id="ARBA00023225"/>
    </source>
</evidence>
<evidence type="ECO:0000256" key="4">
    <source>
        <dbReference type="ARBA" id="ARBA00022448"/>
    </source>
</evidence>
<evidence type="ECO:0000313" key="12">
    <source>
        <dbReference type="Proteomes" id="UP000289954"/>
    </source>
</evidence>
<dbReference type="GO" id="GO:0071973">
    <property type="term" value="P:bacterial-type flagellum-dependent cell motility"/>
    <property type="evidence" value="ECO:0007669"/>
    <property type="project" value="InterPro"/>
</dbReference>
<comment type="similarity">
    <text evidence="2">Belongs to the FliJ family.</text>
</comment>
<evidence type="ECO:0000256" key="7">
    <source>
        <dbReference type="ARBA" id="ARBA00022795"/>
    </source>
</evidence>
<comment type="subcellular location">
    <subcellularLocation>
        <location evidence="1">Cell membrane</location>
        <topology evidence="1">Peripheral membrane protein</topology>
        <orientation evidence="1">Cytoplasmic side</orientation>
    </subcellularLocation>
</comment>
<evidence type="ECO:0000256" key="5">
    <source>
        <dbReference type="ARBA" id="ARBA00022475"/>
    </source>
</evidence>
<keyword evidence="12" id="KW-1185">Reference proteome</keyword>
<evidence type="ECO:0000256" key="1">
    <source>
        <dbReference type="ARBA" id="ARBA00004413"/>
    </source>
</evidence>
<organism evidence="11 12">
    <name type="scientific">Cellulomonas biazotea</name>
    <dbReference type="NCBI Taxonomy" id="1709"/>
    <lineage>
        <taxon>Bacteria</taxon>
        <taxon>Bacillati</taxon>
        <taxon>Actinomycetota</taxon>
        <taxon>Actinomycetes</taxon>
        <taxon>Micrococcales</taxon>
        <taxon>Cellulomonadaceae</taxon>
        <taxon>Cellulomonas</taxon>
    </lineage>
</organism>
<gene>
    <name evidence="11" type="ORF">CBZ_35490</name>
</gene>
<keyword evidence="9" id="KW-0472">Membrane</keyword>
<proteinExistence type="inferred from homology"/>
<dbReference type="GO" id="GO:0044781">
    <property type="term" value="P:bacterial-type flagellum organization"/>
    <property type="evidence" value="ECO:0007669"/>
    <property type="project" value="UniProtKB-KW"/>
</dbReference>
<comment type="caution">
    <text evidence="11">The sequence shown here is derived from an EMBL/GenBank/DDBJ whole genome shotgun (WGS) entry which is preliminary data.</text>
</comment>
<reference evidence="11 12" key="1">
    <citation type="submission" date="2019-01" db="EMBL/GenBank/DDBJ databases">
        <title>Draft genome sequence of Cellulomonas takizawaensis strain TKZ-21.</title>
        <authorList>
            <person name="Yamamura H."/>
            <person name="Hayashi T."/>
            <person name="Hamada M."/>
            <person name="Serisawa Y."/>
            <person name="Matsuyama K."/>
            <person name="Nakagawa Y."/>
            <person name="Otoguro M."/>
            <person name="Yanagida F."/>
            <person name="Hayakawa M."/>
        </authorList>
    </citation>
    <scope>NUCLEOTIDE SEQUENCE [LARGE SCALE GENOMIC DNA]</scope>
    <source>
        <strain evidence="11 12">NBRC12680</strain>
    </source>
</reference>
<evidence type="ECO:0000313" key="11">
    <source>
        <dbReference type="EMBL" id="GCE78493.1"/>
    </source>
</evidence>
<dbReference type="InterPro" id="IPR053716">
    <property type="entry name" value="Flag_assembly_chemotaxis_eff"/>
</dbReference>
<dbReference type="OrthoDB" id="4828786at2"/>
<dbReference type="EMBL" id="BIMR01000455">
    <property type="protein sequence ID" value="GCE78493.1"/>
    <property type="molecule type" value="Genomic_DNA"/>
</dbReference>
<keyword evidence="8" id="KW-0653">Protein transport</keyword>